<evidence type="ECO:0000313" key="4">
    <source>
        <dbReference type="Proteomes" id="UP000198775"/>
    </source>
</evidence>
<keyword evidence="2" id="KW-0812">Transmembrane</keyword>
<evidence type="ECO:0000256" key="2">
    <source>
        <dbReference type="SAM" id="Phobius"/>
    </source>
</evidence>
<proteinExistence type="predicted"/>
<dbReference type="Proteomes" id="UP000198775">
    <property type="component" value="Unassembled WGS sequence"/>
</dbReference>
<evidence type="ECO:0000256" key="1">
    <source>
        <dbReference type="SAM" id="MobiDB-lite"/>
    </source>
</evidence>
<name>A0A1H8QIA9_9EURY</name>
<dbReference type="EMBL" id="FOCX01000014">
    <property type="protein sequence ID" value="SEO53756.1"/>
    <property type="molecule type" value="Genomic_DNA"/>
</dbReference>
<reference evidence="4" key="1">
    <citation type="submission" date="2016-10" db="EMBL/GenBank/DDBJ databases">
        <authorList>
            <person name="Varghese N."/>
            <person name="Submissions S."/>
        </authorList>
    </citation>
    <scope>NUCLEOTIDE SEQUENCE [LARGE SCALE GENOMIC DNA]</scope>
    <source>
        <strain evidence="4">IBRC-M 10043</strain>
    </source>
</reference>
<gene>
    <name evidence="3" type="ORF">SAMN05216388_101411</name>
</gene>
<keyword evidence="4" id="KW-1185">Reference proteome</keyword>
<feature type="compositionally biased region" description="Low complexity" evidence="1">
    <location>
        <begin position="217"/>
        <end position="247"/>
    </location>
</feature>
<dbReference type="PANTHER" id="PTHR35902">
    <property type="entry name" value="S-LAYER DOMAIN-LIKE PROTEIN-RELATED"/>
    <property type="match status" value="1"/>
</dbReference>
<protein>
    <submittedName>
        <fullName evidence="3">Uncharacterized conserved protein</fullName>
    </submittedName>
</protein>
<feature type="transmembrane region" description="Helical" evidence="2">
    <location>
        <begin position="529"/>
        <end position="549"/>
    </location>
</feature>
<keyword evidence="2" id="KW-1133">Transmembrane helix</keyword>
<feature type="region of interest" description="Disordered" evidence="1">
    <location>
        <begin position="210"/>
        <end position="247"/>
    </location>
</feature>
<accession>A0A1H8QIA9</accession>
<organism evidence="3 4">
    <name type="scientific">Halorientalis persicus</name>
    <dbReference type="NCBI Taxonomy" id="1367881"/>
    <lineage>
        <taxon>Archaea</taxon>
        <taxon>Methanobacteriati</taxon>
        <taxon>Methanobacteriota</taxon>
        <taxon>Stenosarchaea group</taxon>
        <taxon>Halobacteria</taxon>
        <taxon>Halobacteriales</taxon>
        <taxon>Haloarculaceae</taxon>
        <taxon>Halorientalis</taxon>
    </lineage>
</organism>
<dbReference type="PANTHER" id="PTHR35902:SF3">
    <property type="entry name" value="NPCBM-ASSOCIATED, NEW3 DOMAIN OF ALPHA-GALACTOSIDASE"/>
    <property type="match status" value="1"/>
</dbReference>
<dbReference type="AlphaFoldDB" id="A0A1H8QIA9"/>
<evidence type="ECO:0000313" key="3">
    <source>
        <dbReference type="EMBL" id="SEO53756.1"/>
    </source>
</evidence>
<sequence length="553" mass="59228">MRKIIISLVTFSVLISTVGIAPTASADTNPGPQGASVAQISQSSGQVIGEPDISISSTVEEFSPGTSSQFRLSLTNRGKIKRAGPSRYQSRVTTARGVTIEIKDGNTLFDVSTGTVTAGNVPTGTVQTDPISITVPEKVDPGTYTIPVEYEYDYTRIVSYDSTGAEYNDFTESVSGSITIRVRNQAQFEVVEQETTAQIGDTSDISLTLENTGTRPASDASVSASSRSDELTFGTGSGSSTAYAGSTWEPNERKTVNYSVALADDATQRAYTLNLNVDYTDTDGIDQTSRTLKAGVPTVSAQEFDVENVESTLRVAREGGLEATIVNQGPQTISAPIATLRSNNQNLNINNPEFALPDLAPGEQAHVNYTVDVSSAADAAVQQFNFEIAYDNQNGERRTSDLIPANARIKQQQDQFIVEPVNQTAIAGEETTLELRVTNNGEKPLRSIEGKAFLDDPLSSSDDEVFIDRLGPGETTNVSVALSVGSGALEKTYPFSIDFQYEMPDGDTEVSKTYNVPIQVEQIEEDGGLPLPLIGGVAVLVFGAGIVWYTRRE</sequence>
<keyword evidence="2" id="KW-0472">Membrane</keyword>